<keyword evidence="3 10" id="KW-0732">Signal</keyword>
<dbReference type="InterPro" id="IPR001846">
    <property type="entry name" value="VWF_type-D"/>
</dbReference>
<dbReference type="SMART" id="SM00216">
    <property type="entry name" value="VWD"/>
    <property type="match status" value="4"/>
</dbReference>
<dbReference type="SMART" id="SM00214">
    <property type="entry name" value="VWC"/>
    <property type="match status" value="5"/>
</dbReference>
<dbReference type="InterPro" id="IPR058753">
    <property type="entry name" value="TIL_OTOGL_Mucin"/>
</dbReference>
<keyword evidence="5" id="KW-0186">Copper</keyword>
<dbReference type="Pfam" id="PF13330">
    <property type="entry name" value="Mucin2_WxxW"/>
    <property type="match status" value="9"/>
</dbReference>
<feature type="domain" description="VWFD" evidence="13">
    <location>
        <begin position="48"/>
        <end position="216"/>
    </location>
</feature>
<evidence type="ECO:0000256" key="2">
    <source>
        <dbReference type="ARBA" id="ARBA00022525"/>
    </source>
</evidence>
<dbReference type="PROSITE" id="PS01225">
    <property type="entry name" value="CTCK_2"/>
    <property type="match status" value="1"/>
</dbReference>
<keyword evidence="15" id="KW-1185">Reference proteome</keyword>
<dbReference type="InterPro" id="IPR001007">
    <property type="entry name" value="VWF_dom"/>
</dbReference>
<name>A0ABD2HMA2_PAGBO</name>
<feature type="domain" description="VWFD" evidence="13">
    <location>
        <begin position="403"/>
        <end position="578"/>
    </location>
</feature>
<dbReference type="SMART" id="SM00832">
    <property type="entry name" value="C8"/>
    <property type="match status" value="4"/>
</dbReference>
<evidence type="ECO:0000256" key="5">
    <source>
        <dbReference type="ARBA" id="ARBA00023008"/>
    </source>
</evidence>
<dbReference type="PROSITE" id="PS51233">
    <property type="entry name" value="VWFD"/>
    <property type="match status" value="4"/>
</dbReference>
<feature type="disulfide bond" evidence="8">
    <location>
        <begin position="3957"/>
        <end position="4009"/>
    </location>
</feature>
<dbReference type="EMBL" id="JBIYXZ010002069">
    <property type="protein sequence ID" value="KAL3066153.1"/>
    <property type="molecule type" value="Genomic_DNA"/>
</dbReference>
<dbReference type="PROSITE" id="PS50184">
    <property type="entry name" value="VWFC_2"/>
    <property type="match status" value="2"/>
</dbReference>
<protein>
    <recommendedName>
        <fullName evidence="16">Mucin-5AC</fullName>
    </recommendedName>
</protein>
<feature type="compositionally biased region" description="Low complexity" evidence="9">
    <location>
        <begin position="1784"/>
        <end position="1982"/>
    </location>
</feature>
<evidence type="ECO:0000256" key="6">
    <source>
        <dbReference type="ARBA" id="ARBA00023157"/>
    </source>
</evidence>
<dbReference type="CDD" id="cd19941">
    <property type="entry name" value="TIL"/>
    <property type="match status" value="2"/>
</dbReference>
<dbReference type="FunFam" id="2.10.25.10:FF:000153">
    <property type="entry name" value="MUC5B isoform 1"/>
    <property type="match status" value="1"/>
</dbReference>
<evidence type="ECO:0000259" key="13">
    <source>
        <dbReference type="PROSITE" id="PS51233"/>
    </source>
</evidence>
<dbReference type="InterPro" id="IPR025155">
    <property type="entry name" value="WxxW_domain"/>
</dbReference>
<comment type="subcellular location">
    <subcellularLocation>
        <location evidence="1">Secreted</location>
    </subcellularLocation>
</comment>
<evidence type="ECO:0000259" key="12">
    <source>
        <dbReference type="PROSITE" id="PS50184"/>
    </source>
</evidence>
<comment type="caution">
    <text evidence="14">The sequence shown here is derived from an EMBL/GenBank/DDBJ whole genome shotgun (WGS) entry which is preliminary data.</text>
</comment>
<organism evidence="14 15">
    <name type="scientific">Pagothenia borchgrevinki</name>
    <name type="common">Bald rockcod</name>
    <name type="synonym">Trematomus borchgrevinki</name>
    <dbReference type="NCBI Taxonomy" id="8213"/>
    <lineage>
        <taxon>Eukaryota</taxon>
        <taxon>Metazoa</taxon>
        <taxon>Chordata</taxon>
        <taxon>Craniata</taxon>
        <taxon>Vertebrata</taxon>
        <taxon>Euteleostomi</taxon>
        <taxon>Actinopterygii</taxon>
        <taxon>Neopterygii</taxon>
        <taxon>Teleostei</taxon>
        <taxon>Neoteleostei</taxon>
        <taxon>Acanthomorphata</taxon>
        <taxon>Eupercaria</taxon>
        <taxon>Perciformes</taxon>
        <taxon>Notothenioidei</taxon>
        <taxon>Nototheniidae</taxon>
        <taxon>Pagothenia</taxon>
    </lineage>
</organism>
<evidence type="ECO:0000256" key="10">
    <source>
        <dbReference type="SAM" id="SignalP"/>
    </source>
</evidence>
<feature type="domain" description="VWFD" evidence="13">
    <location>
        <begin position="872"/>
        <end position="1042"/>
    </location>
</feature>
<dbReference type="FunFam" id="2.10.25.10:FF:000674">
    <property type="entry name" value="Mucin-2"/>
    <property type="match status" value="1"/>
</dbReference>
<dbReference type="Pfam" id="PF00094">
    <property type="entry name" value="VWD"/>
    <property type="match status" value="4"/>
</dbReference>
<dbReference type="Proteomes" id="UP001619887">
    <property type="component" value="Unassembled WGS sequence"/>
</dbReference>
<dbReference type="InterPro" id="IPR050780">
    <property type="entry name" value="Mucin_vWF_Thrombospondin_sf"/>
</dbReference>
<evidence type="ECO:0000256" key="4">
    <source>
        <dbReference type="ARBA" id="ARBA00022737"/>
    </source>
</evidence>
<feature type="compositionally biased region" description="Low complexity" evidence="9">
    <location>
        <begin position="2777"/>
        <end position="2951"/>
    </location>
</feature>
<feature type="signal peptide" evidence="10">
    <location>
        <begin position="1"/>
        <end position="23"/>
    </location>
</feature>
<dbReference type="Gene3D" id="2.10.25.10">
    <property type="entry name" value="Laminin"/>
    <property type="match status" value="4"/>
</dbReference>
<feature type="region of interest" description="Disordered" evidence="9">
    <location>
        <begin position="2777"/>
        <end position="2955"/>
    </location>
</feature>
<feature type="compositionally biased region" description="Low complexity" evidence="9">
    <location>
        <begin position="2629"/>
        <end position="2670"/>
    </location>
</feature>
<feature type="region of interest" description="Disordered" evidence="9">
    <location>
        <begin position="1784"/>
        <end position="1987"/>
    </location>
</feature>
<evidence type="ECO:0000256" key="7">
    <source>
        <dbReference type="ARBA" id="ARBA00023180"/>
    </source>
</evidence>
<keyword evidence="2" id="KW-0964">Secreted</keyword>
<feature type="region of interest" description="Disordered" evidence="9">
    <location>
        <begin position="1549"/>
        <end position="1677"/>
    </location>
</feature>
<feature type="disulfide bond" evidence="8">
    <location>
        <begin position="3953"/>
        <end position="4007"/>
    </location>
</feature>
<dbReference type="SUPFAM" id="SSF57567">
    <property type="entry name" value="Serine protease inhibitors"/>
    <property type="match status" value="4"/>
</dbReference>
<evidence type="ECO:0000259" key="11">
    <source>
        <dbReference type="PROSITE" id="PS01225"/>
    </source>
</evidence>
<keyword evidence="7" id="KW-0325">Glycoprotein</keyword>
<dbReference type="Pfam" id="PF08742">
    <property type="entry name" value="C8"/>
    <property type="match status" value="4"/>
</dbReference>
<feature type="compositionally biased region" description="Low complexity" evidence="9">
    <location>
        <begin position="2237"/>
        <end position="2278"/>
    </location>
</feature>
<accession>A0ABD2HMA2</accession>
<feature type="region of interest" description="Disordered" evidence="9">
    <location>
        <begin position="3058"/>
        <end position="3211"/>
    </location>
</feature>
<dbReference type="Pfam" id="PF01826">
    <property type="entry name" value="TIL"/>
    <property type="match status" value="1"/>
</dbReference>
<evidence type="ECO:0000256" key="1">
    <source>
        <dbReference type="ARBA" id="ARBA00004613"/>
    </source>
</evidence>
<keyword evidence="4" id="KW-0677">Repeat</keyword>
<dbReference type="PANTHER" id="PTHR11339">
    <property type="entry name" value="EXTRACELLULAR MATRIX GLYCOPROTEIN RELATED"/>
    <property type="match status" value="1"/>
</dbReference>
<proteinExistence type="predicted"/>
<feature type="compositionally biased region" description="Low complexity" evidence="9">
    <location>
        <begin position="2385"/>
        <end position="2522"/>
    </location>
</feature>
<feature type="compositionally biased region" description="Low complexity" evidence="9">
    <location>
        <begin position="2089"/>
        <end position="2130"/>
    </location>
</feature>
<evidence type="ECO:0000256" key="8">
    <source>
        <dbReference type="PROSITE-ProRule" id="PRU00039"/>
    </source>
</evidence>
<dbReference type="SUPFAM" id="SSF57603">
    <property type="entry name" value="FnI-like domain"/>
    <property type="match status" value="1"/>
</dbReference>
<evidence type="ECO:0000256" key="3">
    <source>
        <dbReference type="ARBA" id="ARBA00022729"/>
    </source>
</evidence>
<evidence type="ECO:0008006" key="16">
    <source>
        <dbReference type="Google" id="ProtNLM"/>
    </source>
</evidence>
<feature type="domain" description="CTCK" evidence="11">
    <location>
        <begin position="3928"/>
        <end position="4015"/>
    </location>
</feature>
<feature type="region of interest" description="Disordered" evidence="9">
    <location>
        <begin position="2629"/>
        <end position="2672"/>
    </location>
</feature>
<dbReference type="PROSITE" id="PS01208">
    <property type="entry name" value="VWFC_1"/>
    <property type="match status" value="2"/>
</dbReference>
<dbReference type="PANTHER" id="PTHR11339:SF408">
    <property type="entry name" value="MUCIN-5B"/>
    <property type="match status" value="1"/>
</dbReference>
<dbReference type="InterPro" id="IPR002919">
    <property type="entry name" value="TIL_dom"/>
</dbReference>
<dbReference type="InterPro" id="IPR006207">
    <property type="entry name" value="Cys_knot_C"/>
</dbReference>
<reference evidence="14 15" key="2">
    <citation type="journal article" date="2024" name="G3 (Bethesda)">
        <title>The genome of the cryopelagic Antarctic bald notothen, Trematomus borchgrevinki.</title>
        <authorList>
            <person name="Rayamajhi N."/>
            <person name="Rivera-Colon A.G."/>
            <person name="Minhas B.F."/>
            <person name="Cheng C.C."/>
            <person name="Catchen J.M."/>
        </authorList>
    </citation>
    <scope>NUCLEOTIDE SEQUENCE [LARGE SCALE GENOMIC DNA]</scope>
    <source>
        <strain evidence="14">AGRC-2024</strain>
    </source>
</reference>
<feature type="domain" description="VWFC" evidence="12">
    <location>
        <begin position="3676"/>
        <end position="3744"/>
    </location>
</feature>
<evidence type="ECO:0000313" key="14">
    <source>
        <dbReference type="EMBL" id="KAL3066153.1"/>
    </source>
</evidence>
<dbReference type="InterPro" id="IPR014853">
    <property type="entry name" value="VWF/SSPO/ZAN-like_Cys-rich_dom"/>
</dbReference>
<dbReference type="SMART" id="SM00215">
    <property type="entry name" value="VWC_out"/>
    <property type="match status" value="2"/>
</dbReference>
<reference evidence="14 15" key="1">
    <citation type="journal article" date="2022" name="G3 (Bethesda)">
        <title>Evaluating Illumina-, Nanopore-, and PacBio-based genome assembly strategies with the bald notothen, Trematomus borchgrevinki.</title>
        <authorList>
            <person name="Rayamajhi N."/>
            <person name="Cheng C.C."/>
            <person name="Catchen J.M."/>
        </authorList>
    </citation>
    <scope>NUCLEOTIDE SEQUENCE [LARGE SCALE GENOMIC DNA]</scope>
    <source>
        <strain evidence="14">AGRC-2024</strain>
    </source>
</reference>
<dbReference type="SMART" id="SM00041">
    <property type="entry name" value="CT"/>
    <property type="match status" value="1"/>
</dbReference>
<feature type="region of interest" description="Disordered" evidence="9">
    <location>
        <begin position="2385"/>
        <end position="2526"/>
    </location>
</feature>
<keyword evidence="6 8" id="KW-1015">Disulfide bond</keyword>
<sequence length="4034" mass="430077">MAMTKEWLLWLSVIAAWYSDATSAVDPFSSRSQIPERITGVSPIHNGQVCSTWGKFHYKTFDGDVFQLHSTCNYVLTSSCRSYYSDFNIQIRRGEDGDHHTIKNIIMKLEGSVVELSVGSVVINGKSVILPYSQAGVLIERSPTYIKIKAKLGLFAIWNEEDSFLVELDPKYKNQTCGLCGDFNGVYNEFFSHGVKISPVDFANFWKMNGPTESCSDYTLESTQSCNYMRPLCEQILTGPAFSSCHSVLDVASFTSACVADLCHCGAGGSEQLDPVCLCNTVSELSRQCSHAGGQPQNWRTKELCWKSCPDKMEYKECGSPCADTCSNPEASHTCDNHCLDGCFCPAGTVQDDLNGRGCVPPKECSCSYNNQTYRPGESYSSNCKKCVCESGQWSCTEENCPGTCSLEGGAHINTFDGKAYTFHGDCSYVLAKDCSGAQFVVQAELLQCGVTESETCLKSVTLGLSGGANVITIQPSGKVFVNGIYAQLPFSAAGISAFRASSFYLLVQTSVGVLLEVQLHPVMQLHLTVTSDYQTNTCGLCGNFNSNQADDFLKLSGVPDATAAGFVNSWKTHAGCRDVKSSFENPCSLSLENERYAQHWCSMLSEPEGVFASCHSEISPDSYKENCMYDSCNSENSEDCMCAAVSAYVHACAAAGIHLSGWRNTICGKYASSCPSSMVYSDSITTSSHTCRCLGSTDLSCHASFLPIDGCVCAQGTYLDDTGKCVPSTACPCYDEGSVVPPGEVVNKQGVMCSCKDGKLGCIGEMIVHPSACALPMEFFNCSAGPAAKGTECEKSCNTLDMACVSTGCVSGCMCPSGMVSDDKGGCIKPDACSCVHNGISYQPGESTKVDCNTCTCKDRKWQCTTEACDGTCSVYGAGHYMTFDQKRFTFDGSCEYTLTQDYCGSAQSNGTFRVISENLPCGTTGTTCSKTIRIFLGNAEVILTEGRYQLLSSGDEHSVPFRYSTMGIYLVVEANNGLILMWDRKTSLFIQLSSKYKGRVCGLCGNYDGNANNDFTTRGNAVVVKPLVFGNSWKDLPSCPDAQSISSPCTTNPYRQAWSQKQCSLIQSDVFSACHSTVDPTPYYDACVFDSCACDTGGDCECFCTAVAAYAESCNQAGICIPWRTPKICPLFCDYYNPPGECEWHYMPCGSPCMKTCRNPSGSCSPQIPPLEGCYPKCPPAQPYFDEDTMTCVSKELCGCRDKEGRYYNNTDKVPTTENCLTCNCSSTTIQCFYDAQACTCTYLNKTYYPGNTIYNTTDGHGNCFIAVCGTNGTIDKGSYLCPVPTPTTPMPSTSTSTASQSSTTFVFTTTPACNPCEWSPWYDTSFPTLGTPGGDSETYDKIREAGHKICAKPSEIQCRAEKFPNVSIDSVGQVVQCDLAKGLTCRNEDQSGPLASCVNYQVRVLCCDYSACPTKPTPSMTPSISTTKHPTTTHFSETPCQETLCQWSKWISSDYPEDGNGGGDNETIKHIIQKGFNICEDPVAVECRAVEYPTVPLYQQVTCNKQGLVCKNNLQYPPICLNYEIRVKCCRTVQCSTTPQTTITFTPTSQKTPTTTTTKPSTTTETTTPSTPSTTVTTMTPSTPSTTATTTTPSTTSTKVPTTTLSTPSTTVTTTTPSTTSTKVPTTTPSTTVPTATPSTPSTTVTASTPLSPTTTTPSTTTETTTSQPTTTTPCQETLCQWSKWISSDYPEDGNGGGDNETIKHIIQKGFNICEDPVAVECRAVEYPTVPLYQQVTCNKQGLVCKNNLQYPPICLNYEIRVKCCRTVQCSTTPQTTITFTPTSQKTPTTTTTKPSTTTETTTPSTPSTTVTTMTPSTPSTTVTTTTPSTTSTKVPTTTPSTPSTAVTTTTPSTPSTTVTTTTPSTPSTTVTTTTPSTPSTTVTTTTPSTTSTKVPTTTPSTPSTAVTTTTPSTTSTKVPTTTPSTTSTKVPTTTPSTTVPTATPSTPSTTVTASTPLSPTTITPSTTTETTTSQPTTTAPCPGGHDMTCGWSEWINLGEPTTGPNGGDDESIQKIISDGYHICSAPEEVQCRSVLYPGLPMSEMGQTVTCNKDVGFICTNKQQGLQQQCFDYEIRFQCCGCQTPSTTGPTTPSTPSTTVPTLTPSTTTTTTPSTTTETTTSQPTTTAPCPGGHDMTCGWSEWINLGEPTTGPNGGDDESIQKIISDGYHICSAPEEVQCRSVLYPGLPMSEMGQTVTCNKDVGFICNNKQQGLQQQCFDYEIRFQCCGCQTPSTTGPTTPSTPSTTVPTLTPSTTTTTTPSTTTETTTSQPTTTAPCPGGHDMTCGWSEWINLGEPTTGPNGGDDESIQKIISDGYHICSAPEEVQCRSVLYPGLPMSEMGQTVTCNKDVGLICNNKQQGLQQQCFDYEIRFQCCGCQTPSTTGPTTPSTPSTTVTTRTPSTPSTTVTTTTPSTPSTVTTTTPSTPSTTVPTTTPSTPSTTVTTTTPSTPSTTVTTTTPSTPSTTVTTTTPSTTSTTVPTATPSTPSTTVTASTHLSTTTTTPSTTTETTTTTPPITTAPCPGGHDMTCGWSEWINLGEPTTGPNGGDDESIQKIISDGYHICSAPEEVQCRSVLYPGLPMSEMGQTVTCNKDVGFICNNKQQGPKQQCFDYEIRFQCCGCQTPSTTAPTTPSTPSTTVPTLTPSTTTTTTPSTTTETTTSQPTTTAPCPGGHDMTCGWSEWINLGEPTTGPNGGDDESIQKIISDGYHICSAPEEVQCRSVLYPGLPMSEMGQTVTCNKDVGFICNNKQQGLQQQCFDYEIRFQCCGCQTPSTTGPTTPSTPSTTVTTTTPSTPSTTVTTTTPSTPSTTVPTTTPSMPSTTVTTTTPSTPSTTVPTTTPSTTSSTVTTTTPSTPSTTVPTTTPSTPSTTVTTTTPSTPSTTVTTTTPSTPSTTVTTTTPSTTSTTVPTATPSTPSTTVTASTHLSTTTTTPSTTTETTTTTPPITTAPCPGGHDMTCGWSEWINLGEPTTGPNGGDDESIQKIISDGYHICSAPEEVQCRSVLYPGLPMSEMGQTVTCNKDVGFICNNKQQGPTQQCFDYEIRFQCCGCQTPSTTGPTTPSTPSTTVTTTTPSTPSTTVTTITPSTSSTTVTTTTPSTPSTTVPTTIPSTPSTTITTTTPSTTSTTVTTTTPSTASTTVTTTIPSTPSTTVTTTTPSTPSTTVTTTTPSTPSTTVTTTTPSTPSTTVTTTTPSTPSTTVTTTTPSTPSTTIIVVTEETTQPITSPHCQCFHNGTNFPAGSIVYNETDHDGFCYTGYCNEICHIVTTGQPCSPVLCLTLQGPKQNGESWIVSKCINATCKNGIEHMSPRTCPPVVCANNFAAIQVLDDDGCCSHYECQCICYGWGDPHYVTFDGTYYGFQGNCSYWLVKEISPKYNFSVMIDNYYCGAADGLSCPKSITVFYKSYKIFITQNDLKGMFKNQISVNGRHVSPAYQNGDFRMTTTGIDTVLVIPQIRAKITFAGLIFSIALPYSQFGNNTWGQCGTCDNNRTDDCMLPSGKIDSSCPNMAHEWHTNDSSCKQPPPTPITTPTPVTCNISICEIIKSSVFEACHKVVDYLPFVKACEFDVCHMHIDHVGCTSLQTYAEVCALAGICIDWRNSTKGLCVYTCPSHKEYQSCGPSVEPTCDSWYNKKFIDTVNEFSEMTSVEMEGCFCPKGTNLLSSTSDECVRTCEICRPANGTWTKANSTWTEDCKECICEEDTLKVTCTHVSCPAPPPVSCEEPGQVKVNNTVGCCQEDKCECDVKQCPGVVPSCPAGSTLHTTVGVCCLNHFCKPIPDVCVFNNLEYQVGDSVPMKSCEKCICSSRTNASSHQNIIDCQTLPCDTHCSVGYEYQVSPAQCCGQCVQVGCIVALPNSTHALKPGTIWSPAGNPCVKFECVKIANHFITVEAKTMCPPYDPAECIPGTETVAPDGCCHTCIHRGQPCGVSSTAVIVESQGCHSKDVVNVTSCAGACGTFTFYSTKMRALQHTCSCCQEVATSERQIQLSCPDSTEISYSYTYIETCACLDTDCSVVRRGQTSGPAASSRRRRR</sequence>
<feature type="chain" id="PRO_5044829704" description="Mucin-5AC" evidence="10">
    <location>
        <begin position="24"/>
        <end position="4034"/>
    </location>
</feature>
<feature type="domain" description="VWFC" evidence="12">
    <location>
        <begin position="3781"/>
        <end position="3848"/>
    </location>
</feature>
<evidence type="ECO:0000256" key="9">
    <source>
        <dbReference type="SAM" id="MobiDB-lite"/>
    </source>
</evidence>
<gene>
    <name evidence="14" type="ORF">OYC64_016155</name>
</gene>
<dbReference type="GO" id="GO:0005576">
    <property type="term" value="C:extracellular region"/>
    <property type="evidence" value="ECO:0007669"/>
    <property type="project" value="UniProtKB-SubCell"/>
</dbReference>
<comment type="caution">
    <text evidence="8">Lacks conserved residue(s) required for the propagation of feature annotation.</text>
</comment>
<dbReference type="Pfam" id="PF25962">
    <property type="entry name" value="TIL_OTOGL_Mucin"/>
    <property type="match status" value="1"/>
</dbReference>
<feature type="region of interest" description="Disordered" evidence="9">
    <location>
        <begin position="2089"/>
        <end position="2131"/>
    </location>
</feature>
<feature type="disulfide bond" evidence="8">
    <location>
        <begin position="3942"/>
        <end position="3991"/>
    </location>
</feature>
<feature type="region of interest" description="Disordered" evidence="9">
    <location>
        <begin position="2237"/>
        <end position="2279"/>
    </location>
</feature>
<dbReference type="InterPro" id="IPR036084">
    <property type="entry name" value="Ser_inhib-like_sf"/>
</dbReference>
<evidence type="ECO:0000313" key="15">
    <source>
        <dbReference type="Proteomes" id="UP001619887"/>
    </source>
</evidence>
<feature type="domain" description="VWFD" evidence="13">
    <location>
        <begin position="3343"/>
        <end position="3523"/>
    </location>
</feature>